<accession>A0AA39KTH0</accession>
<dbReference type="InterPro" id="IPR017937">
    <property type="entry name" value="Thioredoxin_CS"/>
</dbReference>
<dbReference type="Proteomes" id="UP001168990">
    <property type="component" value="Unassembled WGS sequence"/>
</dbReference>
<dbReference type="InterPro" id="IPR036249">
    <property type="entry name" value="Thioredoxin-like_sf"/>
</dbReference>
<dbReference type="Pfam" id="PF13899">
    <property type="entry name" value="Thioredoxin_7"/>
    <property type="match status" value="1"/>
</dbReference>
<evidence type="ECO:0000256" key="1">
    <source>
        <dbReference type="ARBA" id="ARBA00022729"/>
    </source>
</evidence>
<keyword evidence="3" id="KW-1185">Reference proteome</keyword>
<proteinExistence type="predicted"/>
<comment type="caution">
    <text evidence="2">The sequence shown here is derived from an EMBL/GenBank/DDBJ whole genome shotgun (WGS) entry which is preliminary data.</text>
</comment>
<dbReference type="Gene3D" id="3.40.30.10">
    <property type="entry name" value="Glutaredoxin"/>
    <property type="match status" value="1"/>
</dbReference>
<dbReference type="AlphaFoldDB" id="A0AA39KTH0"/>
<evidence type="ECO:0000313" key="2">
    <source>
        <dbReference type="EMBL" id="KAK0173318.1"/>
    </source>
</evidence>
<dbReference type="PANTHER" id="PTHR15337">
    <property type="entry name" value="ANTERIOR GRADIENT PROTEIN-RELATED"/>
    <property type="match status" value="1"/>
</dbReference>
<keyword evidence="1" id="KW-0732">Signal</keyword>
<reference evidence="2" key="2">
    <citation type="submission" date="2023-03" db="EMBL/GenBank/DDBJ databases">
        <authorList>
            <person name="Inwood S.N."/>
            <person name="Skelly J.G."/>
            <person name="Guhlin J."/>
            <person name="Harrop T.W.R."/>
            <person name="Goldson S.G."/>
            <person name="Dearden P.K."/>
        </authorList>
    </citation>
    <scope>NUCLEOTIDE SEQUENCE</scope>
    <source>
        <strain evidence="2">Irish</strain>
        <tissue evidence="2">Whole body</tissue>
    </source>
</reference>
<evidence type="ECO:0008006" key="4">
    <source>
        <dbReference type="Google" id="ProtNLM"/>
    </source>
</evidence>
<dbReference type="EMBL" id="JAQQBS010000002">
    <property type="protein sequence ID" value="KAK0173318.1"/>
    <property type="molecule type" value="Genomic_DNA"/>
</dbReference>
<dbReference type="SUPFAM" id="SSF52833">
    <property type="entry name" value="Thioredoxin-like"/>
    <property type="match status" value="1"/>
</dbReference>
<dbReference type="GO" id="GO:0005783">
    <property type="term" value="C:endoplasmic reticulum"/>
    <property type="evidence" value="ECO:0007669"/>
    <property type="project" value="TreeGrafter"/>
</dbReference>
<sequence length="168" mass="19057">MKQYLRYLTGLSLFTAANHVVSIVLGNGDETNISDSGFGKAYKWRGLNGGFEEAKQTGKPVFLLIHKTTCPACHNLKEKFSLSIKLIDLSNHFVMINMENSSEAITKNGRYTPDGTYVPRILFFNSNGEFIPDAYNRHPDADPEHKYFYSTPMQIIDVMQQVIDNKEK</sequence>
<dbReference type="PANTHER" id="PTHR15337:SF11">
    <property type="entry name" value="THIOREDOXIN DOMAIN-CONTAINING PROTEIN"/>
    <property type="match status" value="1"/>
</dbReference>
<reference evidence="2" key="1">
    <citation type="journal article" date="2023" name="bioRxiv">
        <title>Scaffold-level genome assemblies of two parasitoid biocontrol wasps reveal the parthenogenesis mechanism and an associated novel virus.</title>
        <authorList>
            <person name="Inwood S."/>
            <person name="Skelly J."/>
            <person name="Guhlin J."/>
            <person name="Harrop T."/>
            <person name="Goldson S."/>
            <person name="Dearden P."/>
        </authorList>
    </citation>
    <scope>NUCLEOTIDE SEQUENCE</scope>
    <source>
        <strain evidence="2">Irish</strain>
        <tissue evidence="2">Whole body</tissue>
    </source>
</reference>
<name>A0AA39KTH0_9HYME</name>
<dbReference type="InterPro" id="IPR051099">
    <property type="entry name" value="AGR/TXD"/>
</dbReference>
<dbReference type="PROSITE" id="PS00194">
    <property type="entry name" value="THIOREDOXIN_1"/>
    <property type="match status" value="1"/>
</dbReference>
<gene>
    <name evidence="2" type="ORF">PV328_006533</name>
</gene>
<protein>
    <recommendedName>
        <fullName evidence="4">Thioredoxin domain-containing protein 12</fullName>
    </recommendedName>
</protein>
<evidence type="ECO:0000313" key="3">
    <source>
        <dbReference type="Proteomes" id="UP001168990"/>
    </source>
</evidence>
<organism evidence="2 3">
    <name type="scientific">Microctonus aethiopoides</name>
    <dbReference type="NCBI Taxonomy" id="144406"/>
    <lineage>
        <taxon>Eukaryota</taxon>
        <taxon>Metazoa</taxon>
        <taxon>Ecdysozoa</taxon>
        <taxon>Arthropoda</taxon>
        <taxon>Hexapoda</taxon>
        <taxon>Insecta</taxon>
        <taxon>Pterygota</taxon>
        <taxon>Neoptera</taxon>
        <taxon>Endopterygota</taxon>
        <taxon>Hymenoptera</taxon>
        <taxon>Apocrita</taxon>
        <taxon>Ichneumonoidea</taxon>
        <taxon>Braconidae</taxon>
        <taxon>Euphorinae</taxon>
        <taxon>Microctonus</taxon>
    </lineage>
</organism>